<comment type="caution">
    <text evidence="2">The sequence shown here is derived from an EMBL/GenBank/DDBJ whole genome shotgun (WGS) entry which is preliminary data.</text>
</comment>
<feature type="transmembrane region" description="Helical" evidence="1">
    <location>
        <begin position="100"/>
        <end position="118"/>
    </location>
</feature>
<accession>A0AA37TXQ6</accession>
<dbReference type="AlphaFoldDB" id="A0AA37TXQ6"/>
<protein>
    <submittedName>
        <fullName evidence="2">Uncharacterized protein</fullName>
    </submittedName>
</protein>
<keyword evidence="1" id="KW-1133">Transmembrane helix</keyword>
<keyword evidence="1" id="KW-0472">Membrane</keyword>
<gene>
    <name evidence="2" type="ORF">Heshes_17400</name>
</gene>
<proteinExistence type="predicted"/>
<dbReference type="Proteomes" id="UP001157137">
    <property type="component" value="Unassembled WGS sequence"/>
</dbReference>
<keyword evidence="1" id="KW-0812">Transmembrane</keyword>
<evidence type="ECO:0000313" key="3">
    <source>
        <dbReference type="Proteomes" id="UP001157137"/>
    </source>
</evidence>
<dbReference type="EMBL" id="BSRA01000009">
    <property type="protein sequence ID" value="GLV14056.1"/>
    <property type="molecule type" value="Genomic_DNA"/>
</dbReference>
<evidence type="ECO:0000313" key="2">
    <source>
        <dbReference type="EMBL" id="GLV14056.1"/>
    </source>
</evidence>
<evidence type="ECO:0000256" key="1">
    <source>
        <dbReference type="SAM" id="Phobius"/>
    </source>
</evidence>
<reference evidence="2" key="1">
    <citation type="submission" date="2023-02" db="EMBL/GenBank/DDBJ databases">
        <title>Proposal of a novel subspecies: Alicyclobacillus hesperidum subspecies aegle.</title>
        <authorList>
            <person name="Goto K."/>
            <person name="Fujii T."/>
            <person name="Yasui K."/>
            <person name="Mochida K."/>
            <person name="Kato-Tanaka Y."/>
            <person name="Morohoshi S."/>
            <person name="An S.Y."/>
            <person name="Kasai H."/>
            <person name="Yokota A."/>
        </authorList>
    </citation>
    <scope>NUCLEOTIDE SEQUENCE</scope>
    <source>
        <strain evidence="2">DSM 12766</strain>
    </source>
</reference>
<sequence length="119" mass="13403">MLREGEGISMCSRAECMRHVGQYVRFMTPYGYHEGIIERVTGNEAIILSPRRYIPPQLASETLDSDEVKRLDIALAWGGYGAGGYPSYGRGGYGAGYGWGWGRWAASFLIIYVLWGLWW</sequence>
<organism evidence="2 3">
    <name type="scientific">Alicyclobacillus hesperidum</name>
    <dbReference type="NCBI Taxonomy" id="89784"/>
    <lineage>
        <taxon>Bacteria</taxon>
        <taxon>Bacillati</taxon>
        <taxon>Bacillota</taxon>
        <taxon>Bacilli</taxon>
        <taxon>Bacillales</taxon>
        <taxon>Alicyclobacillaceae</taxon>
        <taxon>Alicyclobacillus</taxon>
    </lineage>
</organism>
<name>A0AA37TXQ6_9BACL</name>